<feature type="domain" description="3-hydroxyacyl-CoA dehydrogenase C-terminal" evidence="13">
    <location>
        <begin position="605"/>
        <end position="691"/>
    </location>
</feature>
<evidence type="ECO:0000256" key="5">
    <source>
        <dbReference type="ARBA" id="ARBA00023002"/>
    </source>
</evidence>
<keyword evidence="11" id="KW-0511">Multifunctional enzyme</keyword>
<evidence type="ECO:0000256" key="9">
    <source>
        <dbReference type="ARBA" id="ARBA00023235"/>
    </source>
</evidence>
<comment type="subcellular location">
    <subcellularLocation>
        <location evidence="1">Peroxisome</location>
    </subcellularLocation>
</comment>
<feature type="domain" description="3-hydroxyacyl-CoA dehydrogenase NAD binding" evidence="14">
    <location>
        <begin position="297"/>
        <end position="472"/>
    </location>
</feature>
<dbReference type="SUPFAM" id="SSF52096">
    <property type="entry name" value="ClpP/crotonase"/>
    <property type="match status" value="1"/>
</dbReference>
<evidence type="ECO:0000256" key="3">
    <source>
        <dbReference type="ARBA" id="ARBA00022832"/>
    </source>
</evidence>
<dbReference type="UniPathway" id="UPA00659"/>
<dbReference type="FunFam" id="1.10.1040.50:FF:000006">
    <property type="entry name" value="Peroxisomal bifunctional enzyme"/>
    <property type="match status" value="1"/>
</dbReference>
<keyword evidence="9" id="KW-0413">Isomerase</keyword>
<evidence type="ECO:0000256" key="7">
    <source>
        <dbReference type="ARBA" id="ARBA00023098"/>
    </source>
</evidence>
<comment type="caution">
    <text evidence="15">The sequence shown here is derived from an EMBL/GenBank/DDBJ whole genome shotgun (WGS) entry which is preliminary data.</text>
</comment>
<dbReference type="SUPFAM" id="SSF48179">
    <property type="entry name" value="6-phosphogluconate dehydrogenase C-terminal domain-like"/>
    <property type="match status" value="2"/>
</dbReference>
<dbReference type="AlphaFoldDB" id="A0A845FYZ9"/>
<evidence type="ECO:0000313" key="15">
    <source>
        <dbReference type="EMBL" id="MYM86017.1"/>
    </source>
</evidence>
<dbReference type="GO" id="GO:0016853">
    <property type="term" value="F:isomerase activity"/>
    <property type="evidence" value="ECO:0007669"/>
    <property type="project" value="UniProtKB-KW"/>
</dbReference>
<accession>A0A845FYZ9</accession>
<proteinExistence type="predicted"/>
<comment type="catalytic activity">
    <reaction evidence="12">
        <text>a (3S)-3-hydroxyacyl-CoA + NAD(+) = a 3-oxoacyl-CoA + NADH + H(+)</text>
        <dbReference type="Rhea" id="RHEA:22432"/>
        <dbReference type="ChEBI" id="CHEBI:15378"/>
        <dbReference type="ChEBI" id="CHEBI:57318"/>
        <dbReference type="ChEBI" id="CHEBI:57540"/>
        <dbReference type="ChEBI" id="CHEBI:57945"/>
        <dbReference type="ChEBI" id="CHEBI:90726"/>
        <dbReference type="EC" id="1.1.1.35"/>
    </reaction>
</comment>
<dbReference type="GO" id="GO:0006635">
    <property type="term" value="P:fatty acid beta-oxidation"/>
    <property type="evidence" value="ECO:0007669"/>
    <property type="project" value="UniProtKB-UniPathway"/>
</dbReference>
<dbReference type="EMBL" id="WWCW01000004">
    <property type="protein sequence ID" value="MYM86017.1"/>
    <property type="molecule type" value="Genomic_DNA"/>
</dbReference>
<dbReference type="InterPro" id="IPR029045">
    <property type="entry name" value="ClpP/crotonase-like_dom_sf"/>
</dbReference>
<evidence type="ECO:0000256" key="11">
    <source>
        <dbReference type="ARBA" id="ARBA00023268"/>
    </source>
</evidence>
<dbReference type="Gene3D" id="3.90.226.10">
    <property type="entry name" value="2-enoyl-CoA Hydratase, Chain A, domain 1"/>
    <property type="match status" value="1"/>
</dbReference>
<evidence type="ECO:0000256" key="1">
    <source>
        <dbReference type="ARBA" id="ARBA00004275"/>
    </source>
</evidence>
<dbReference type="FunFam" id="3.40.50.720:FF:000009">
    <property type="entry name" value="Fatty oxidation complex, alpha subunit"/>
    <property type="match status" value="1"/>
</dbReference>
<keyword evidence="6" id="KW-0520">NAD</keyword>
<keyword evidence="3" id="KW-0276">Fatty acid metabolism</keyword>
<evidence type="ECO:0000256" key="10">
    <source>
        <dbReference type="ARBA" id="ARBA00023239"/>
    </source>
</evidence>
<dbReference type="PANTHER" id="PTHR23309">
    <property type="entry name" value="3-HYDROXYACYL-COA DEHYROGENASE"/>
    <property type="match status" value="1"/>
</dbReference>
<gene>
    <name evidence="15" type="ORF">GTP91_02350</name>
</gene>
<dbReference type="InterPro" id="IPR036291">
    <property type="entry name" value="NAD(P)-bd_dom_sf"/>
</dbReference>
<keyword evidence="7" id="KW-0443">Lipid metabolism</keyword>
<sequence length="695" mass="74662">MTAEYQVHGTVAVITLNNPPVNGLGLATRTAAVKGIQQALADDTVKAIVITGAGKAFSGGADIKEFNSPKALTEPSLHTLIATAESSTKPVVAAIHTVCMGGGLELSLGCHYRVAMPGAQIALPEVKLGLLPGAGGTQRLPRVLGLEMALNMIVSGTPVASDKLANTALFDAVFTADADLVGSAVAFAETIADVRPLPKVRDRKVDYPNHEAFLQFSRNTVKAMSGPFPAPLECVETVAASVTMKFEDGMKFERERFLHLIQTTESKALRHAFFAERVASKVPDVPADTPVRAIKQAAVIGAGTMGGGIAMNFLNAGIPVVMLETKQEALDKGLATIRKNYENTMKKGKLTQEKFDQRMALVSGTLAYEDIGQADIVVEAVFEDMGVKEAVFRKLDEVMKPGAILASNTSTLDLNQIAGFTKRPQDVIGTHFFSPANVMKLLEIVRGAQTGKDVLATALALSKKLKKTGVVSGVCDGFIGNRMIEQYSRQAGFLLEEGALPEQVDKAVEKFGFAMGPFRMGDLAGNDIGWAIRKRRYVEKPEISYSKTADLLCEMGRYGQKTGAGWYDYKAGDRKAYPNEQVNAMIVQHSADIGVARRKISDQEIVERLVYSMVNEAAHILEEGIALRASDIDMVYLTGYGFPLFRGGPMFYADTVGLPNVLAAINKYAKGHQGSAWKPAPLLVKLAEEGKGFNS</sequence>
<evidence type="ECO:0000259" key="13">
    <source>
        <dbReference type="Pfam" id="PF00725"/>
    </source>
</evidence>
<evidence type="ECO:0000313" key="16">
    <source>
        <dbReference type="Proteomes" id="UP000470302"/>
    </source>
</evidence>
<dbReference type="Pfam" id="PF02737">
    <property type="entry name" value="3HCDH_N"/>
    <property type="match status" value="1"/>
</dbReference>
<dbReference type="Gene3D" id="3.40.50.720">
    <property type="entry name" value="NAD(P)-binding Rossmann-like Domain"/>
    <property type="match status" value="1"/>
</dbReference>
<dbReference type="Gene3D" id="1.10.1040.50">
    <property type="match status" value="1"/>
</dbReference>
<keyword evidence="4" id="KW-0442">Lipid degradation</keyword>
<dbReference type="GO" id="GO:0070403">
    <property type="term" value="F:NAD+ binding"/>
    <property type="evidence" value="ECO:0007669"/>
    <property type="project" value="InterPro"/>
</dbReference>
<dbReference type="Proteomes" id="UP000470302">
    <property type="component" value="Unassembled WGS sequence"/>
</dbReference>
<keyword evidence="8" id="KW-0576">Peroxisome</keyword>
<keyword evidence="10" id="KW-0456">Lyase</keyword>
<dbReference type="InterPro" id="IPR006176">
    <property type="entry name" value="3-OHacyl-CoA_DH_NAD-bd"/>
</dbReference>
<dbReference type="InterPro" id="IPR001753">
    <property type="entry name" value="Enoyl-CoA_hydra/iso"/>
</dbReference>
<dbReference type="RefSeq" id="WP_161095315.1">
    <property type="nucleotide sequence ID" value="NZ_WWCW01000004.1"/>
</dbReference>
<dbReference type="GO" id="GO:0004300">
    <property type="term" value="F:enoyl-CoA hydratase activity"/>
    <property type="evidence" value="ECO:0007669"/>
    <property type="project" value="UniProtKB-ARBA"/>
</dbReference>
<dbReference type="PANTHER" id="PTHR23309:SF51">
    <property type="entry name" value="3-HYDROXYACYL-COA DEHYDROGENASE-RELATED"/>
    <property type="match status" value="1"/>
</dbReference>
<evidence type="ECO:0000256" key="2">
    <source>
        <dbReference type="ARBA" id="ARBA00005005"/>
    </source>
</evidence>
<organism evidence="15 16">
    <name type="scientific">Duganella vulcania</name>
    <dbReference type="NCBI Taxonomy" id="2692166"/>
    <lineage>
        <taxon>Bacteria</taxon>
        <taxon>Pseudomonadati</taxon>
        <taxon>Pseudomonadota</taxon>
        <taxon>Betaproteobacteria</taxon>
        <taxon>Burkholderiales</taxon>
        <taxon>Oxalobacteraceae</taxon>
        <taxon>Telluria group</taxon>
        <taxon>Duganella</taxon>
    </lineage>
</organism>
<evidence type="ECO:0000256" key="6">
    <source>
        <dbReference type="ARBA" id="ARBA00023027"/>
    </source>
</evidence>
<name>A0A845FYZ9_9BURK</name>
<feature type="domain" description="3-hydroxyacyl-CoA dehydrogenase C-terminal" evidence="13">
    <location>
        <begin position="477"/>
        <end position="569"/>
    </location>
</feature>
<evidence type="ECO:0000256" key="8">
    <source>
        <dbReference type="ARBA" id="ARBA00023140"/>
    </source>
</evidence>
<dbReference type="Pfam" id="PF00725">
    <property type="entry name" value="3HCDH"/>
    <property type="match status" value="2"/>
</dbReference>
<keyword evidence="5" id="KW-0560">Oxidoreductase</keyword>
<dbReference type="InterPro" id="IPR008927">
    <property type="entry name" value="6-PGluconate_DH-like_C_sf"/>
</dbReference>
<comment type="pathway">
    <text evidence="2">Lipid metabolism; fatty acid beta-oxidation.</text>
</comment>
<dbReference type="Pfam" id="PF00378">
    <property type="entry name" value="ECH_1"/>
    <property type="match status" value="1"/>
</dbReference>
<reference evidence="15 16" key="1">
    <citation type="submission" date="2020-01" db="EMBL/GenBank/DDBJ databases">
        <title>Novel species isolated from a subtropical stream in China.</title>
        <authorList>
            <person name="Lu H."/>
        </authorList>
    </citation>
    <scope>NUCLEOTIDE SEQUENCE [LARGE SCALE GENOMIC DNA]</scope>
    <source>
        <strain evidence="15 16">FT82W</strain>
    </source>
</reference>
<dbReference type="SUPFAM" id="SSF51735">
    <property type="entry name" value="NAD(P)-binding Rossmann-fold domains"/>
    <property type="match status" value="1"/>
</dbReference>
<protein>
    <submittedName>
        <fullName evidence="15">3-hydroxyacyl-CoA dehydrogenase</fullName>
    </submittedName>
</protein>
<dbReference type="GO" id="GO:0003857">
    <property type="term" value="F:(3S)-3-hydroxyacyl-CoA dehydrogenase (NAD+) activity"/>
    <property type="evidence" value="ECO:0007669"/>
    <property type="project" value="UniProtKB-EC"/>
</dbReference>
<evidence type="ECO:0000256" key="12">
    <source>
        <dbReference type="ARBA" id="ARBA00049556"/>
    </source>
</evidence>
<evidence type="ECO:0000256" key="4">
    <source>
        <dbReference type="ARBA" id="ARBA00022963"/>
    </source>
</evidence>
<dbReference type="InterPro" id="IPR006108">
    <property type="entry name" value="3HC_DH_C"/>
</dbReference>
<evidence type="ECO:0000259" key="14">
    <source>
        <dbReference type="Pfam" id="PF02737"/>
    </source>
</evidence>
<dbReference type="CDD" id="cd06558">
    <property type="entry name" value="crotonase-like"/>
    <property type="match status" value="1"/>
</dbReference>